<accession>A0A1N7SIZ7</accession>
<comment type="caution">
    <text evidence="1">The sequence shown here is derived from an EMBL/GenBank/DDBJ whole genome shotgun (WGS) entry which is preliminary data.</text>
</comment>
<evidence type="ECO:0000313" key="1">
    <source>
        <dbReference type="EMBL" id="SIT47326.1"/>
    </source>
</evidence>
<proteinExistence type="predicted"/>
<dbReference type="Proteomes" id="UP000195569">
    <property type="component" value="Unassembled WGS sequence"/>
</dbReference>
<dbReference type="EMBL" id="CYGY02000056">
    <property type="protein sequence ID" value="SIT47326.1"/>
    <property type="molecule type" value="Genomic_DNA"/>
</dbReference>
<protein>
    <submittedName>
        <fullName evidence="1">Uncharacterized protein</fullName>
    </submittedName>
</protein>
<gene>
    <name evidence="1" type="ORF">BN2476_560107</name>
</gene>
<organism evidence="1 2">
    <name type="scientific">Paraburkholderia piptadeniae</name>
    <dbReference type="NCBI Taxonomy" id="1701573"/>
    <lineage>
        <taxon>Bacteria</taxon>
        <taxon>Pseudomonadati</taxon>
        <taxon>Pseudomonadota</taxon>
        <taxon>Betaproteobacteria</taxon>
        <taxon>Burkholderiales</taxon>
        <taxon>Burkholderiaceae</taxon>
        <taxon>Paraburkholderia</taxon>
    </lineage>
</organism>
<keyword evidence="2" id="KW-1185">Reference proteome</keyword>
<evidence type="ECO:0000313" key="2">
    <source>
        <dbReference type="Proteomes" id="UP000195569"/>
    </source>
</evidence>
<sequence length="59" mass="6799">MTRKWRFCHVRGMGSFGCKRTHKYDSMDTHFMPEKQSLKFFCSCPSVAKENGLKIGPVA</sequence>
<reference evidence="1" key="1">
    <citation type="submission" date="2016-12" db="EMBL/GenBank/DDBJ databases">
        <authorList>
            <person name="Moulin L."/>
        </authorList>
    </citation>
    <scope>NUCLEOTIDE SEQUENCE [LARGE SCALE GENOMIC DNA]</scope>
    <source>
        <strain evidence="1">STM 7183</strain>
    </source>
</reference>
<dbReference type="AlphaFoldDB" id="A0A1N7SIZ7"/>
<name>A0A1N7SIZ7_9BURK</name>